<evidence type="ECO:0000313" key="2">
    <source>
        <dbReference type="Proteomes" id="UP001565474"/>
    </source>
</evidence>
<dbReference type="EMBL" id="JBGBZN010000002">
    <property type="protein sequence ID" value="MEY9473591.1"/>
    <property type="molecule type" value="Genomic_DNA"/>
</dbReference>
<accession>A0ABV4GPE5</accession>
<name>A0ABV4GPE5_9BRAD</name>
<dbReference type="Proteomes" id="UP001565474">
    <property type="component" value="Unassembled WGS sequence"/>
</dbReference>
<protein>
    <submittedName>
        <fullName evidence="1">Uncharacterized protein</fullName>
    </submittedName>
</protein>
<reference evidence="1 2" key="1">
    <citation type="submission" date="2024-07" db="EMBL/GenBank/DDBJ databases">
        <title>Genomic Encyclopedia of Type Strains, Phase V (KMG-V): Genome sequencing to study the core and pangenomes of soil and plant-associated prokaryotes.</title>
        <authorList>
            <person name="Whitman W."/>
        </authorList>
    </citation>
    <scope>NUCLEOTIDE SEQUENCE [LARGE SCALE GENOMIC DNA]</scope>
    <source>
        <strain evidence="1 2">USDA 222</strain>
    </source>
</reference>
<gene>
    <name evidence="1" type="ORF">ABH992_005990</name>
</gene>
<proteinExistence type="predicted"/>
<sequence>MADPLLARADAALREAERLRIALTRQRAIARAICDNAAQTRTLQSGLSPTIAIALTVNAPRSA</sequence>
<organism evidence="1 2">
    <name type="scientific">Bradyrhizobium yuanmingense</name>
    <dbReference type="NCBI Taxonomy" id="108015"/>
    <lineage>
        <taxon>Bacteria</taxon>
        <taxon>Pseudomonadati</taxon>
        <taxon>Pseudomonadota</taxon>
        <taxon>Alphaproteobacteria</taxon>
        <taxon>Hyphomicrobiales</taxon>
        <taxon>Nitrobacteraceae</taxon>
        <taxon>Bradyrhizobium</taxon>
    </lineage>
</organism>
<comment type="caution">
    <text evidence="1">The sequence shown here is derived from an EMBL/GenBank/DDBJ whole genome shotgun (WGS) entry which is preliminary data.</text>
</comment>
<dbReference type="RefSeq" id="WP_036043969.1">
    <property type="nucleotide sequence ID" value="NZ_JBGBYD010000002.1"/>
</dbReference>
<keyword evidence="2" id="KW-1185">Reference proteome</keyword>
<evidence type="ECO:0000313" key="1">
    <source>
        <dbReference type="EMBL" id="MEY9473591.1"/>
    </source>
</evidence>